<keyword evidence="4" id="KW-1185">Reference proteome</keyword>
<keyword evidence="1" id="KW-0732">Signal</keyword>
<feature type="domain" description="Phage tail collar" evidence="2">
    <location>
        <begin position="31"/>
        <end position="87"/>
    </location>
</feature>
<dbReference type="Gene3D" id="3.90.1340.10">
    <property type="entry name" value="Phage tail collar domain"/>
    <property type="match status" value="1"/>
</dbReference>
<sequence length="138" mass="14517">MIFRKILMGLSAAATLTATAPAYAGTDPFIGEVMLTANSYCPRNWAEANGQLLQISQYQALFALLGTTYGGDGRTTFALPDLRGRAPVHFVGAYPRPGVKSGNLPAASPGPDAPSVRTTPTLAMRYCVALVGVFPPRS</sequence>
<organism evidence="3 4">
    <name type="scientific">Sphingopyxis jiangsuensis</name>
    <dbReference type="NCBI Taxonomy" id="2871171"/>
    <lineage>
        <taxon>Bacteria</taxon>
        <taxon>Pseudomonadati</taxon>
        <taxon>Pseudomonadota</taxon>
        <taxon>Alphaproteobacteria</taxon>
        <taxon>Sphingomonadales</taxon>
        <taxon>Sphingomonadaceae</taxon>
        <taxon>Sphingopyxis</taxon>
    </lineage>
</organism>
<reference evidence="3" key="1">
    <citation type="submission" date="2021-08" db="EMBL/GenBank/DDBJ databases">
        <title>Sphingopyxis panaciterrulae sp. nov., isolated from the surface water of the Yellow Sea.</title>
        <authorList>
            <person name="Gao Z."/>
            <person name="Zhang D."/>
            <person name="Zhang A."/>
        </authorList>
    </citation>
    <scope>NUCLEOTIDE SEQUENCE</scope>
    <source>
        <strain evidence="3">XHP0097</strain>
    </source>
</reference>
<dbReference type="InterPro" id="IPR011083">
    <property type="entry name" value="Phage_tail_collar_dom"/>
</dbReference>
<evidence type="ECO:0000259" key="2">
    <source>
        <dbReference type="Pfam" id="PF07484"/>
    </source>
</evidence>
<dbReference type="RefSeq" id="WP_222136303.1">
    <property type="nucleotide sequence ID" value="NZ_JAILXK010000001.1"/>
</dbReference>
<evidence type="ECO:0000313" key="4">
    <source>
        <dbReference type="Proteomes" id="UP001166571"/>
    </source>
</evidence>
<comment type="caution">
    <text evidence="3">The sequence shown here is derived from an EMBL/GenBank/DDBJ whole genome shotgun (WGS) entry which is preliminary data.</text>
</comment>
<dbReference type="SUPFAM" id="SSF88874">
    <property type="entry name" value="Receptor-binding domain of short tail fibre protein gp12"/>
    <property type="match status" value="1"/>
</dbReference>
<gene>
    <name evidence="3" type="ORF">K5P26_08030</name>
</gene>
<evidence type="ECO:0000313" key="3">
    <source>
        <dbReference type="EMBL" id="MBY4637083.1"/>
    </source>
</evidence>
<dbReference type="EMBL" id="JAILXK010000001">
    <property type="protein sequence ID" value="MBY4637083.1"/>
    <property type="molecule type" value="Genomic_DNA"/>
</dbReference>
<dbReference type="Pfam" id="PF07484">
    <property type="entry name" value="Collar"/>
    <property type="match status" value="1"/>
</dbReference>
<accession>A0ABS7ME05</accession>
<feature type="signal peptide" evidence="1">
    <location>
        <begin position="1"/>
        <end position="24"/>
    </location>
</feature>
<proteinExistence type="predicted"/>
<feature type="chain" id="PRO_5047134178" evidence="1">
    <location>
        <begin position="25"/>
        <end position="138"/>
    </location>
</feature>
<dbReference type="Proteomes" id="UP001166571">
    <property type="component" value="Unassembled WGS sequence"/>
</dbReference>
<name>A0ABS7ME05_9SPHN</name>
<dbReference type="InterPro" id="IPR037053">
    <property type="entry name" value="Phage_tail_collar_dom_sf"/>
</dbReference>
<evidence type="ECO:0000256" key="1">
    <source>
        <dbReference type="SAM" id="SignalP"/>
    </source>
</evidence>
<protein>
    <submittedName>
        <fullName evidence="3">Tail fiber protein</fullName>
    </submittedName>
</protein>